<protein>
    <submittedName>
        <fullName evidence="1">Uncharacterized protein</fullName>
    </submittedName>
</protein>
<proteinExistence type="predicted"/>
<dbReference type="AlphaFoldDB" id="A0A8S9KPD6"/>
<reference evidence="1" key="1">
    <citation type="submission" date="2019-12" db="EMBL/GenBank/DDBJ databases">
        <title>Genome sequencing and annotation of Brassica cretica.</title>
        <authorList>
            <person name="Studholme D.J."/>
            <person name="Sarris P.F."/>
        </authorList>
    </citation>
    <scope>NUCLEOTIDE SEQUENCE</scope>
    <source>
        <strain evidence="1">PFS-001/15</strain>
        <tissue evidence="1">Leaf</tissue>
    </source>
</reference>
<evidence type="ECO:0000313" key="1">
    <source>
        <dbReference type="EMBL" id="KAF2595681.1"/>
    </source>
</evidence>
<accession>A0A8S9KPD6</accession>
<dbReference type="EMBL" id="QGKW02000717">
    <property type="protein sequence ID" value="KAF2595681.1"/>
    <property type="molecule type" value="Genomic_DNA"/>
</dbReference>
<gene>
    <name evidence="1" type="ORF">F2Q68_00012288</name>
</gene>
<name>A0A8S9KPD6_BRACR</name>
<sequence>MQSQLCRLFLSIFSDCSFGCSYEPDTSLSSCLSSTSFIDQESTQLDDELSWFLYWNPLINQTLSLSVDSLSLKDSIDDAFLKLPDPDVCFCTPHEALSESVPV</sequence>
<comment type="caution">
    <text evidence="1">The sequence shown here is derived from an EMBL/GenBank/DDBJ whole genome shotgun (WGS) entry which is preliminary data.</text>
</comment>
<organism evidence="1 2">
    <name type="scientific">Brassica cretica</name>
    <name type="common">Mustard</name>
    <dbReference type="NCBI Taxonomy" id="69181"/>
    <lineage>
        <taxon>Eukaryota</taxon>
        <taxon>Viridiplantae</taxon>
        <taxon>Streptophyta</taxon>
        <taxon>Embryophyta</taxon>
        <taxon>Tracheophyta</taxon>
        <taxon>Spermatophyta</taxon>
        <taxon>Magnoliopsida</taxon>
        <taxon>eudicotyledons</taxon>
        <taxon>Gunneridae</taxon>
        <taxon>Pentapetalae</taxon>
        <taxon>rosids</taxon>
        <taxon>malvids</taxon>
        <taxon>Brassicales</taxon>
        <taxon>Brassicaceae</taxon>
        <taxon>Brassiceae</taxon>
        <taxon>Brassica</taxon>
    </lineage>
</organism>
<evidence type="ECO:0000313" key="2">
    <source>
        <dbReference type="Proteomes" id="UP000712281"/>
    </source>
</evidence>
<dbReference type="Proteomes" id="UP000712281">
    <property type="component" value="Unassembled WGS sequence"/>
</dbReference>